<keyword evidence="3" id="KW-1185">Reference proteome</keyword>
<dbReference type="AlphaFoldDB" id="A0A8J2LLI4"/>
<protein>
    <submittedName>
        <fullName evidence="2">Uncharacterized protein</fullName>
    </submittedName>
</protein>
<dbReference type="OrthoDB" id="5989491at2759"/>
<name>A0A8J2LLI4_9HEXA</name>
<keyword evidence="1" id="KW-0472">Membrane</keyword>
<evidence type="ECO:0000313" key="2">
    <source>
        <dbReference type="EMBL" id="CAG7832342.1"/>
    </source>
</evidence>
<gene>
    <name evidence="2" type="ORF">AFUS01_LOCUS42029</name>
</gene>
<organism evidence="2 3">
    <name type="scientific">Allacma fusca</name>
    <dbReference type="NCBI Taxonomy" id="39272"/>
    <lineage>
        <taxon>Eukaryota</taxon>
        <taxon>Metazoa</taxon>
        <taxon>Ecdysozoa</taxon>
        <taxon>Arthropoda</taxon>
        <taxon>Hexapoda</taxon>
        <taxon>Collembola</taxon>
        <taxon>Symphypleona</taxon>
        <taxon>Sminthuridae</taxon>
        <taxon>Allacma</taxon>
    </lineage>
</organism>
<comment type="caution">
    <text evidence="2">The sequence shown here is derived from an EMBL/GenBank/DDBJ whole genome shotgun (WGS) entry which is preliminary data.</text>
</comment>
<feature type="transmembrane region" description="Helical" evidence="1">
    <location>
        <begin position="125"/>
        <end position="147"/>
    </location>
</feature>
<feature type="non-terminal residue" evidence="2">
    <location>
        <position position="1"/>
    </location>
</feature>
<dbReference type="EMBL" id="CAJVCH010564528">
    <property type="protein sequence ID" value="CAG7832342.1"/>
    <property type="molecule type" value="Genomic_DNA"/>
</dbReference>
<keyword evidence="1" id="KW-0812">Transmembrane</keyword>
<sequence>LNSMDRESLVSRVQDLTAGLNEIVASLGNSSMQARGELQTVIQSSDDEFQNNNDTIWNSSSNDVVSADCTAVPTTIDAGGSLRAYIWTLVKKALISNVFVGVPIFEGEMNHLIPVHYAFILNDEVFYALGGFLGFSILNACVGFVGISSIVSNFLVSETDDSFLLEECLCKGNVALLGNVQGEVRDVLLDSGFTYPLQIENVLADVKHLKMYSVVTIRKEELIQMKTGFQSTEFSKWLSCNRSLASNFFQKQSRIKPSVSEIITAFGFIDVSCSLIQSYVQLLVEDFGRCHEYHFAFTHQDL</sequence>
<evidence type="ECO:0000313" key="3">
    <source>
        <dbReference type="Proteomes" id="UP000708208"/>
    </source>
</evidence>
<evidence type="ECO:0000256" key="1">
    <source>
        <dbReference type="SAM" id="Phobius"/>
    </source>
</evidence>
<keyword evidence="1" id="KW-1133">Transmembrane helix</keyword>
<dbReference type="Proteomes" id="UP000708208">
    <property type="component" value="Unassembled WGS sequence"/>
</dbReference>
<proteinExistence type="predicted"/>
<reference evidence="2" key="1">
    <citation type="submission" date="2021-06" db="EMBL/GenBank/DDBJ databases">
        <authorList>
            <person name="Hodson N. C."/>
            <person name="Mongue J. A."/>
            <person name="Jaron S. K."/>
        </authorList>
    </citation>
    <scope>NUCLEOTIDE SEQUENCE</scope>
</reference>
<accession>A0A8J2LLI4</accession>